<feature type="transmembrane region" description="Helical" evidence="1">
    <location>
        <begin position="109"/>
        <end position="127"/>
    </location>
</feature>
<organism evidence="2 3">
    <name type="scientific">Halosimplex aquaticum</name>
    <dbReference type="NCBI Taxonomy" id="3026162"/>
    <lineage>
        <taxon>Archaea</taxon>
        <taxon>Methanobacteriati</taxon>
        <taxon>Methanobacteriota</taxon>
        <taxon>Stenosarchaea group</taxon>
        <taxon>Halobacteria</taxon>
        <taxon>Halobacteriales</taxon>
        <taxon>Haloarculaceae</taxon>
        <taxon>Halosimplex</taxon>
    </lineage>
</organism>
<evidence type="ECO:0000313" key="2">
    <source>
        <dbReference type="EMBL" id="MFC7139270.1"/>
    </source>
</evidence>
<comment type="caution">
    <text evidence="2">The sequence shown here is derived from an EMBL/GenBank/DDBJ whole genome shotgun (WGS) entry which is preliminary data.</text>
</comment>
<proteinExistence type="predicted"/>
<feature type="transmembrane region" description="Helical" evidence="1">
    <location>
        <begin position="134"/>
        <end position="157"/>
    </location>
</feature>
<keyword evidence="1" id="KW-1133">Transmembrane helix</keyword>
<dbReference type="GeneID" id="78819522"/>
<keyword evidence="1" id="KW-0472">Membrane</keyword>
<feature type="transmembrane region" description="Helical" evidence="1">
    <location>
        <begin position="71"/>
        <end position="89"/>
    </location>
</feature>
<feature type="transmembrane region" description="Helical" evidence="1">
    <location>
        <begin position="35"/>
        <end position="59"/>
    </location>
</feature>
<evidence type="ECO:0000313" key="3">
    <source>
        <dbReference type="Proteomes" id="UP001596432"/>
    </source>
</evidence>
<keyword evidence="1" id="KW-0812">Transmembrane</keyword>
<dbReference type="RefSeq" id="WP_274324865.1">
    <property type="nucleotide sequence ID" value="NZ_CP118158.1"/>
</dbReference>
<keyword evidence="3" id="KW-1185">Reference proteome</keyword>
<dbReference type="AlphaFoldDB" id="A0ABD5Y1S3"/>
<name>A0ABD5Y1S3_9EURY</name>
<accession>A0ABD5Y1S3</accession>
<gene>
    <name evidence="2" type="ORF">ACFQMA_05385</name>
</gene>
<evidence type="ECO:0000256" key="1">
    <source>
        <dbReference type="SAM" id="Phobius"/>
    </source>
</evidence>
<dbReference type="Proteomes" id="UP001596432">
    <property type="component" value="Unassembled WGS sequence"/>
</dbReference>
<reference evidence="2 3" key="1">
    <citation type="journal article" date="2019" name="Int. J. Syst. Evol. Microbiol.">
        <title>The Global Catalogue of Microorganisms (GCM) 10K type strain sequencing project: providing services to taxonomists for standard genome sequencing and annotation.</title>
        <authorList>
            <consortium name="The Broad Institute Genomics Platform"/>
            <consortium name="The Broad Institute Genome Sequencing Center for Infectious Disease"/>
            <person name="Wu L."/>
            <person name="Ma J."/>
        </authorList>
    </citation>
    <scope>NUCLEOTIDE SEQUENCE [LARGE SCALE GENOMIC DNA]</scope>
    <source>
        <strain evidence="2 3">XZYJT29</strain>
    </source>
</reference>
<dbReference type="EMBL" id="JBHTAS010000001">
    <property type="protein sequence ID" value="MFC7139270.1"/>
    <property type="molecule type" value="Genomic_DNA"/>
</dbReference>
<sequence>MARSANRPLGAGVAFAASALLYTAAYVRFVSPYGLFVVSASVLVVSASVAAFCSGAIVWRYPLSWTAERTYRGHALAGFLVGVMTLVLAPPLAVLGMMSPLVTSWPPDVSLITPLLIAGTLLSAVAYGMVGTVIALVATAGTPVVVTTFTGLGLGYLRRRYDGPVTASGGEASA</sequence>
<protein>
    <submittedName>
        <fullName evidence="2">Uncharacterized protein</fullName>
    </submittedName>
</protein>